<protein>
    <submittedName>
        <fullName evidence="1">Uncharacterized protein</fullName>
    </submittedName>
</protein>
<feature type="non-terminal residue" evidence="1">
    <location>
        <position position="1"/>
    </location>
</feature>
<comment type="caution">
    <text evidence="1">The sequence shown here is derived from an EMBL/GenBank/DDBJ whole genome shotgun (WGS) entry which is preliminary data.</text>
</comment>
<sequence length="85" mass="9921">LPLLAVDESTNFERECVFHTDRSKWFCSCRSYVMNSRYICKHLVSFYASEGPGSKRVASLCRRLLVSIINCFSTRHHLFRSTTVR</sequence>
<name>A0ACC3T648_LIPKO</name>
<proteinExistence type="predicted"/>
<evidence type="ECO:0000313" key="1">
    <source>
        <dbReference type="EMBL" id="KAK9239442.1"/>
    </source>
</evidence>
<accession>A0ACC3T648</accession>
<reference evidence="2" key="1">
    <citation type="journal article" date="2024" name="Front. Bioeng. Biotechnol.">
        <title>Genome-scale model development and genomic sequencing of the oleaginous clade Lipomyces.</title>
        <authorList>
            <person name="Czajka J.J."/>
            <person name="Han Y."/>
            <person name="Kim J."/>
            <person name="Mondo S.J."/>
            <person name="Hofstad B.A."/>
            <person name="Robles A."/>
            <person name="Haridas S."/>
            <person name="Riley R."/>
            <person name="LaButti K."/>
            <person name="Pangilinan J."/>
            <person name="Andreopoulos W."/>
            <person name="Lipzen A."/>
            <person name="Yan J."/>
            <person name="Wang M."/>
            <person name="Ng V."/>
            <person name="Grigoriev I.V."/>
            <person name="Spatafora J.W."/>
            <person name="Magnuson J.K."/>
            <person name="Baker S.E."/>
            <person name="Pomraning K.R."/>
        </authorList>
    </citation>
    <scope>NUCLEOTIDE SEQUENCE [LARGE SCALE GENOMIC DNA]</scope>
    <source>
        <strain evidence="2">CBS 7786</strain>
    </source>
</reference>
<dbReference type="EMBL" id="MU971346">
    <property type="protein sequence ID" value="KAK9239442.1"/>
    <property type="molecule type" value="Genomic_DNA"/>
</dbReference>
<gene>
    <name evidence="1" type="ORF">V1525DRAFT_398081</name>
</gene>
<organism evidence="1 2">
    <name type="scientific">Lipomyces kononenkoae</name>
    <name type="common">Yeast</name>
    <dbReference type="NCBI Taxonomy" id="34357"/>
    <lineage>
        <taxon>Eukaryota</taxon>
        <taxon>Fungi</taxon>
        <taxon>Dikarya</taxon>
        <taxon>Ascomycota</taxon>
        <taxon>Saccharomycotina</taxon>
        <taxon>Lipomycetes</taxon>
        <taxon>Lipomycetales</taxon>
        <taxon>Lipomycetaceae</taxon>
        <taxon>Lipomyces</taxon>
    </lineage>
</organism>
<keyword evidence="2" id="KW-1185">Reference proteome</keyword>
<evidence type="ECO:0000313" key="2">
    <source>
        <dbReference type="Proteomes" id="UP001433508"/>
    </source>
</evidence>
<dbReference type="Proteomes" id="UP001433508">
    <property type="component" value="Unassembled WGS sequence"/>
</dbReference>